<dbReference type="EMBL" id="PCVG01000029">
    <property type="protein sequence ID" value="PIQ68771.1"/>
    <property type="molecule type" value="Genomic_DNA"/>
</dbReference>
<evidence type="ECO:0000259" key="1">
    <source>
        <dbReference type="Pfam" id="PF12647"/>
    </source>
</evidence>
<comment type="caution">
    <text evidence="2">The sequence shown here is derived from an EMBL/GenBank/DDBJ whole genome shotgun (WGS) entry which is preliminary data.</text>
</comment>
<dbReference type="Proteomes" id="UP000229342">
    <property type="component" value="Unassembled WGS sequence"/>
</dbReference>
<name>A0A2H0KBZ0_9BACT</name>
<evidence type="ECO:0000313" key="3">
    <source>
        <dbReference type="Proteomes" id="UP000229342"/>
    </source>
</evidence>
<reference evidence="2 3" key="1">
    <citation type="submission" date="2017-09" db="EMBL/GenBank/DDBJ databases">
        <title>Depth-based differentiation of microbial function through sediment-hosted aquifers and enrichment of novel symbionts in the deep terrestrial subsurface.</title>
        <authorList>
            <person name="Probst A.J."/>
            <person name="Ladd B."/>
            <person name="Jarett J.K."/>
            <person name="Geller-Mcgrath D.E."/>
            <person name="Sieber C.M."/>
            <person name="Emerson J.B."/>
            <person name="Anantharaman K."/>
            <person name="Thomas B.C."/>
            <person name="Malmstrom R."/>
            <person name="Stieglmeier M."/>
            <person name="Klingl A."/>
            <person name="Woyke T."/>
            <person name="Ryan C.M."/>
            <person name="Banfield J.F."/>
        </authorList>
    </citation>
    <scope>NUCLEOTIDE SEQUENCE [LARGE SCALE GENOMIC DNA]</scope>
    <source>
        <strain evidence="2">CG11_big_fil_rev_8_21_14_0_20_46_11</strain>
    </source>
</reference>
<dbReference type="AlphaFoldDB" id="A0A2H0KBZ0"/>
<evidence type="ECO:0000313" key="2">
    <source>
        <dbReference type="EMBL" id="PIQ68771.1"/>
    </source>
</evidence>
<dbReference type="InterPro" id="IPR024439">
    <property type="entry name" value="RNHCP"/>
</dbReference>
<organism evidence="2 3">
    <name type="scientific">Candidatus Taylorbacteria bacterium CG11_big_fil_rev_8_21_14_0_20_46_11</name>
    <dbReference type="NCBI Taxonomy" id="1975025"/>
    <lineage>
        <taxon>Bacteria</taxon>
        <taxon>Candidatus Tayloriibacteriota</taxon>
    </lineage>
</organism>
<protein>
    <recommendedName>
        <fullName evidence="1">RNHCP domain-containing protein</fullName>
    </recommendedName>
</protein>
<feature type="domain" description="RNHCP" evidence="1">
    <location>
        <begin position="8"/>
        <end position="89"/>
    </location>
</feature>
<gene>
    <name evidence="2" type="ORF">COV91_02365</name>
</gene>
<sequence length="102" mass="11021">MSFTRTIEDFICEQCGTSVTGTGYTNHCPKCLWSKHVDIHPGDRSSPCGGSMEPMSVMVLSGVEKITHTCTVCGFIRSQGVSTNDARDVVTEVSSKPFSSLK</sequence>
<proteinExistence type="predicted"/>
<dbReference type="Pfam" id="PF12647">
    <property type="entry name" value="RNHCP"/>
    <property type="match status" value="1"/>
</dbReference>
<accession>A0A2H0KBZ0</accession>